<evidence type="ECO:0000256" key="1">
    <source>
        <dbReference type="SAM" id="MobiDB-lite"/>
    </source>
</evidence>
<feature type="domain" description="PH" evidence="3">
    <location>
        <begin position="1"/>
        <end position="23"/>
    </location>
</feature>
<sequence length="477" mass="53634">EVTAQTSLEEKQEWVSIVKNWYDYDRQLTRADYIPSVDSQEYAVAGLVEVAVIQDFHSGVEYIVDKSLGNCTTIPIPDNYDTITDPSGHVAIKDPLKLFGLGHVTNLTYYGTKYARQLPCDVWMGRLDFNIDNGTLHNFLLYEIYFLQSGWREDGGEADSSQYPQPILIKIQEDITSTHYSEVVDIIYLEENVFKFEAVRPSLTVYDITSCFSGHDHIRRFEVAFPGDFREDYDSDSVGFTDTVQENLAQDLGISPIRVQHVLMEFDEHSSRLYCQFTLVDQPQVDGMTFPSSVGPPLDQVVTTLQNSMAHLIIVLYNPSYTTPGHIKIMEAYNNSLHELFDDNCTPMLSPSPHRLQLPDDNKPQLNSIPSLHTAHKNRTASNNEKTSQTHAESMILVIVDIEFVNLPGANLQQAAYLEGHVKNKSQAEYTPGDMAGMGIGMFFLGLVLGVVVMMATLSKFGLTDGLEFIAMNSRRS</sequence>
<dbReference type="InterPro" id="IPR001849">
    <property type="entry name" value="PH_domain"/>
</dbReference>
<evidence type="ECO:0000256" key="2">
    <source>
        <dbReference type="SAM" id="Phobius"/>
    </source>
</evidence>
<accession>A0AAW0XTH7</accession>
<protein>
    <recommendedName>
        <fullName evidence="3">PH domain-containing protein</fullName>
    </recommendedName>
</protein>
<organism evidence="4 5">
    <name type="scientific">Cherax quadricarinatus</name>
    <name type="common">Australian red claw crayfish</name>
    <dbReference type="NCBI Taxonomy" id="27406"/>
    <lineage>
        <taxon>Eukaryota</taxon>
        <taxon>Metazoa</taxon>
        <taxon>Ecdysozoa</taxon>
        <taxon>Arthropoda</taxon>
        <taxon>Crustacea</taxon>
        <taxon>Multicrustacea</taxon>
        <taxon>Malacostraca</taxon>
        <taxon>Eumalacostraca</taxon>
        <taxon>Eucarida</taxon>
        <taxon>Decapoda</taxon>
        <taxon>Pleocyemata</taxon>
        <taxon>Astacidea</taxon>
        <taxon>Parastacoidea</taxon>
        <taxon>Parastacidae</taxon>
        <taxon>Cherax</taxon>
    </lineage>
</organism>
<dbReference type="PROSITE" id="PS50003">
    <property type="entry name" value="PH_DOMAIN"/>
    <property type="match status" value="1"/>
</dbReference>
<dbReference type="EMBL" id="JARKIK010000026">
    <property type="protein sequence ID" value="KAK8742999.1"/>
    <property type="molecule type" value="Genomic_DNA"/>
</dbReference>
<comment type="caution">
    <text evidence="4">The sequence shown here is derived from an EMBL/GenBank/DDBJ whole genome shotgun (WGS) entry which is preliminary data.</text>
</comment>
<keyword evidence="2" id="KW-0472">Membrane</keyword>
<name>A0AAW0XTH7_CHEQU</name>
<keyword evidence="5" id="KW-1185">Reference proteome</keyword>
<gene>
    <name evidence="4" type="ORF">OTU49_001476</name>
</gene>
<dbReference type="Pfam" id="PF25898">
    <property type="entry name" value="LolA_2nd_metazoa"/>
    <property type="match status" value="1"/>
</dbReference>
<dbReference type="PANTHER" id="PTHR36902">
    <property type="entry name" value="ENRICHED IN SURFACE-LABELED PROTEOME PROTEIN 9"/>
    <property type="match status" value="1"/>
</dbReference>
<evidence type="ECO:0000313" key="4">
    <source>
        <dbReference type="EMBL" id="KAK8742999.1"/>
    </source>
</evidence>
<dbReference type="Proteomes" id="UP001445076">
    <property type="component" value="Unassembled WGS sequence"/>
</dbReference>
<keyword evidence="2" id="KW-0812">Transmembrane</keyword>
<feature type="transmembrane region" description="Helical" evidence="2">
    <location>
        <begin position="435"/>
        <end position="458"/>
    </location>
</feature>
<proteinExistence type="predicted"/>
<feature type="region of interest" description="Disordered" evidence="1">
    <location>
        <begin position="350"/>
        <end position="388"/>
    </location>
</feature>
<dbReference type="InterPro" id="IPR058831">
    <property type="entry name" value="LolA-like_dom_2nd"/>
</dbReference>
<evidence type="ECO:0000259" key="3">
    <source>
        <dbReference type="PROSITE" id="PS50003"/>
    </source>
</evidence>
<dbReference type="PANTHER" id="PTHR36902:SF1">
    <property type="entry name" value="ENRICHED IN SURFACE-LABELED PROTEOME PROTEIN 9"/>
    <property type="match status" value="1"/>
</dbReference>
<keyword evidence="2" id="KW-1133">Transmembrane helix</keyword>
<reference evidence="4 5" key="1">
    <citation type="journal article" date="2024" name="BMC Genomics">
        <title>Genome assembly of redclaw crayfish (Cherax quadricarinatus) provides insights into its immune adaptation and hypoxia tolerance.</title>
        <authorList>
            <person name="Liu Z."/>
            <person name="Zheng J."/>
            <person name="Li H."/>
            <person name="Fang K."/>
            <person name="Wang S."/>
            <person name="He J."/>
            <person name="Zhou D."/>
            <person name="Weng S."/>
            <person name="Chi M."/>
            <person name="Gu Z."/>
            <person name="He J."/>
            <person name="Li F."/>
            <person name="Wang M."/>
        </authorList>
    </citation>
    <scope>NUCLEOTIDE SEQUENCE [LARGE SCALE GENOMIC DNA]</scope>
    <source>
        <strain evidence="4">ZL_2023a</strain>
    </source>
</reference>
<dbReference type="AlphaFoldDB" id="A0AAW0XTH7"/>
<feature type="non-terminal residue" evidence="4">
    <location>
        <position position="1"/>
    </location>
</feature>
<evidence type="ECO:0000313" key="5">
    <source>
        <dbReference type="Proteomes" id="UP001445076"/>
    </source>
</evidence>